<dbReference type="InterPro" id="IPR055371">
    <property type="entry name" value="SpaA_PFL_dom_4"/>
</dbReference>
<dbReference type="Proteomes" id="UP001501343">
    <property type="component" value="Unassembled WGS sequence"/>
</dbReference>
<evidence type="ECO:0000313" key="7">
    <source>
        <dbReference type="Proteomes" id="UP001501343"/>
    </source>
</evidence>
<proteinExistence type="predicted"/>
<evidence type="ECO:0000256" key="1">
    <source>
        <dbReference type="SAM" id="MobiDB-lite"/>
    </source>
</evidence>
<feature type="signal peptide" evidence="3">
    <location>
        <begin position="1"/>
        <end position="40"/>
    </location>
</feature>
<feature type="transmembrane region" description="Helical" evidence="2">
    <location>
        <begin position="560"/>
        <end position="580"/>
    </location>
</feature>
<feature type="region of interest" description="Disordered" evidence="1">
    <location>
        <begin position="514"/>
        <end position="548"/>
    </location>
</feature>
<dbReference type="InterPro" id="IPR047995">
    <property type="entry name" value="Choice_anch_K"/>
</dbReference>
<keyword evidence="7" id="KW-1185">Reference proteome</keyword>
<feature type="domain" description="SpaA-like prealbumin fold" evidence="5">
    <location>
        <begin position="283"/>
        <end position="394"/>
    </location>
</feature>
<dbReference type="RefSeq" id="WP_248146790.1">
    <property type="nucleotide sequence ID" value="NZ_BAAAOF010000002.1"/>
</dbReference>
<keyword evidence="2" id="KW-0812">Transmembrane</keyword>
<keyword evidence="2" id="KW-0472">Membrane</keyword>
<feature type="chain" id="PRO_5047277072" description="Ig-like domain-containing protein" evidence="3">
    <location>
        <begin position="41"/>
        <end position="588"/>
    </location>
</feature>
<protein>
    <recommendedName>
        <fullName evidence="8">Ig-like domain-containing protein</fullName>
    </recommendedName>
</protein>
<dbReference type="EMBL" id="BAAAOF010000002">
    <property type="protein sequence ID" value="GAA1923345.1"/>
    <property type="molecule type" value="Genomic_DNA"/>
</dbReference>
<feature type="compositionally biased region" description="Low complexity" evidence="1">
    <location>
        <begin position="522"/>
        <end position="533"/>
    </location>
</feature>
<evidence type="ECO:0000313" key="6">
    <source>
        <dbReference type="EMBL" id="GAA1923345.1"/>
    </source>
</evidence>
<name>A0ABN2PL11_9MICO</name>
<reference evidence="6 7" key="1">
    <citation type="journal article" date="2019" name="Int. J. Syst. Evol. Microbiol.">
        <title>The Global Catalogue of Microorganisms (GCM) 10K type strain sequencing project: providing services to taxonomists for standard genome sequencing and annotation.</title>
        <authorList>
            <consortium name="The Broad Institute Genomics Platform"/>
            <consortium name="The Broad Institute Genome Sequencing Center for Infectious Disease"/>
            <person name="Wu L."/>
            <person name="Ma J."/>
        </authorList>
    </citation>
    <scope>NUCLEOTIDE SEQUENCE [LARGE SCALE GENOMIC DNA]</scope>
    <source>
        <strain evidence="6 7">JCM 14900</strain>
    </source>
</reference>
<keyword evidence="2" id="KW-1133">Transmembrane helix</keyword>
<feature type="domain" description="DUF5979" evidence="4">
    <location>
        <begin position="406"/>
        <end position="514"/>
    </location>
</feature>
<evidence type="ECO:0000256" key="3">
    <source>
        <dbReference type="SAM" id="SignalP"/>
    </source>
</evidence>
<accession>A0ABN2PL11</accession>
<dbReference type="Pfam" id="PF19407">
    <property type="entry name" value="DUF5979"/>
    <property type="match status" value="1"/>
</dbReference>
<evidence type="ECO:0000259" key="5">
    <source>
        <dbReference type="Pfam" id="PF24514"/>
    </source>
</evidence>
<evidence type="ECO:0000259" key="4">
    <source>
        <dbReference type="Pfam" id="PF19407"/>
    </source>
</evidence>
<evidence type="ECO:0008006" key="8">
    <source>
        <dbReference type="Google" id="ProtNLM"/>
    </source>
</evidence>
<dbReference type="NCBIfam" id="NF038131">
    <property type="entry name" value="choice_anch_K"/>
    <property type="match status" value="1"/>
</dbReference>
<evidence type="ECO:0000256" key="2">
    <source>
        <dbReference type="SAM" id="Phobius"/>
    </source>
</evidence>
<dbReference type="Pfam" id="PF24514">
    <property type="entry name" value="SpaA_4"/>
    <property type="match status" value="1"/>
</dbReference>
<comment type="caution">
    <text evidence="6">The sequence shown here is derived from an EMBL/GenBank/DDBJ whole genome shotgun (WGS) entry which is preliminary data.</text>
</comment>
<sequence>MQYSNARPRAPFTIRRAAATTAVVLLAGSAIAFTAVPASAATVAVPAGITAEMIGHTGVEQGAAAPDLVDCARYGSAAATVTGGPIANPGGDPGTAAAAFTDGRSGAVSPGSIAYSAHGSTGTACGAAQLDLSAQSAVGFEPAAIASIETGTTFNVGRMVHRNNPLRTLANDWFRGTMQVNLLGLRLPYEWMLNETPNNAQPASNPANNDVLEFTGTIGDRSFTGPDGDRYTLVVSGFTAPRADGSCAPTLAESGMAVNRFETVEQTSTYGCLYAEIQRVRSLTIVKTVDIATAAIPSFTFTSTSDVAGSLWASSFALAPTAVGAGGAASISHDFVESETITITEDTAATPWSFTSLACVDGDGVALPIATGASLTLPGSIEAADPIVCTYTNTDATVVEPALGALEIAKTVTPRQGTDAVGYTGGAERVFSIDYACTLEGIPAATGRADVSISTSAVVDGLPVGAECSVTGEDAASLAGDFADDTFRWDGFEAGAPVTIAEGATARITVDNRFVHEDDGAPTDPTDPTVPTDPTDPEPPAELPLTDGPTGLALTGGGPLLPIVGIATVLLTAGVIAFAVRGSRRRTE</sequence>
<dbReference type="InterPro" id="IPR046022">
    <property type="entry name" value="DUF5979"/>
</dbReference>
<organism evidence="6 7">
    <name type="scientific">Microbacterium aoyamense</name>
    <dbReference type="NCBI Taxonomy" id="344166"/>
    <lineage>
        <taxon>Bacteria</taxon>
        <taxon>Bacillati</taxon>
        <taxon>Actinomycetota</taxon>
        <taxon>Actinomycetes</taxon>
        <taxon>Micrococcales</taxon>
        <taxon>Microbacteriaceae</taxon>
        <taxon>Microbacterium</taxon>
    </lineage>
</organism>
<keyword evidence="3" id="KW-0732">Signal</keyword>
<gene>
    <name evidence="6" type="ORF">GCM10009775_14680</name>
</gene>